<dbReference type="Pfam" id="PF20241">
    <property type="entry name" value="DUF6598"/>
    <property type="match status" value="1"/>
</dbReference>
<dbReference type="InterPro" id="IPR046533">
    <property type="entry name" value="DUF6598"/>
</dbReference>
<comment type="caution">
    <text evidence="2">The sequence shown here is derived from an EMBL/GenBank/DDBJ whole genome shotgun (WGS) entry which is preliminary data.</text>
</comment>
<dbReference type="PANTHER" id="PTHR33065:SF88">
    <property type="entry name" value="OS11G0104220 PROTEIN"/>
    <property type="match status" value="1"/>
</dbReference>
<reference evidence="2" key="1">
    <citation type="submission" date="2022-08" db="EMBL/GenBank/DDBJ databases">
        <authorList>
            <person name="Marques A."/>
        </authorList>
    </citation>
    <scope>NUCLEOTIDE SEQUENCE</scope>
    <source>
        <strain evidence="2">RhyPub2mFocal</strain>
        <tissue evidence="2">Leaves</tissue>
    </source>
</reference>
<accession>A0AAV8GXI6</accession>
<organism evidence="2 3">
    <name type="scientific">Rhynchospora pubera</name>
    <dbReference type="NCBI Taxonomy" id="906938"/>
    <lineage>
        <taxon>Eukaryota</taxon>
        <taxon>Viridiplantae</taxon>
        <taxon>Streptophyta</taxon>
        <taxon>Embryophyta</taxon>
        <taxon>Tracheophyta</taxon>
        <taxon>Spermatophyta</taxon>
        <taxon>Magnoliopsida</taxon>
        <taxon>Liliopsida</taxon>
        <taxon>Poales</taxon>
        <taxon>Cyperaceae</taxon>
        <taxon>Cyperoideae</taxon>
        <taxon>Rhynchosporeae</taxon>
        <taxon>Rhynchospora</taxon>
    </lineage>
</organism>
<evidence type="ECO:0000313" key="2">
    <source>
        <dbReference type="EMBL" id="KAJ4807182.1"/>
    </source>
</evidence>
<dbReference type="Proteomes" id="UP001140206">
    <property type="component" value="Chromosome 1"/>
</dbReference>
<protein>
    <submittedName>
        <fullName evidence="2">rRNA N-glycosidase</fullName>
    </submittedName>
</protein>
<evidence type="ECO:0000313" key="3">
    <source>
        <dbReference type="Proteomes" id="UP001140206"/>
    </source>
</evidence>
<feature type="domain" description="DUF6598" evidence="1">
    <location>
        <begin position="25"/>
        <end position="230"/>
    </location>
</feature>
<evidence type="ECO:0000259" key="1">
    <source>
        <dbReference type="Pfam" id="PF20241"/>
    </source>
</evidence>
<gene>
    <name evidence="2" type="ORF">LUZ62_019748</name>
</gene>
<name>A0AAV8GXI6_9POAL</name>
<dbReference type="EMBL" id="JAMFTS010000001">
    <property type="protein sequence ID" value="KAJ4807182.1"/>
    <property type="molecule type" value="Genomic_DNA"/>
</dbReference>
<sequence>MGIWKPICVETNWEGKKKLEQGDMLVEVYEVYVDLHGKTSGYIHGNVTLDCDGFNIVLFDRDKESALMIPDKGFLPLNGPELAPLGYDPVAVIIDLKLDDDELCKGVVKWDPKSRLVDKWLDDKVQGSNGTVFVTYAVLTFACLAELDIKLIESRGQITPLRIHGDIVVYINNMQYLTYSVFSKESYDCSTIEPMDPIPLSRSLFCCRRQSALVVKVDLYNSDTNEPLARGALLFPLEYYGEFVGIIGDQNMNMIQVKVIGCNT</sequence>
<proteinExistence type="predicted"/>
<dbReference type="AlphaFoldDB" id="A0AAV8GXI6"/>
<keyword evidence="3" id="KW-1185">Reference proteome</keyword>
<dbReference type="PANTHER" id="PTHR33065">
    <property type="entry name" value="OS07G0486400 PROTEIN"/>
    <property type="match status" value="1"/>
</dbReference>